<keyword evidence="2" id="KW-1185">Reference proteome</keyword>
<reference evidence="1 2" key="1">
    <citation type="submission" date="2018-04" db="EMBL/GenBank/DDBJ databases">
        <title>Adhaeribacter sp. HMF7616 genome sequencing and assembly.</title>
        <authorList>
            <person name="Kang H."/>
            <person name="Kang J."/>
            <person name="Cha I."/>
            <person name="Kim H."/>
            <person name="Joh K."/>
        </authorList>
    </citation>
    <scope>NUCLEOTIDE SEQUENCE [LARGE SCALE GENOMIC DNA]</scope>
    <source>
        <strain evidence="1 2">HMF7616</strain>
    </source>
</reference>
<dbReference type="AlphaFoldDB" id="A0A369QEZ7"/>
<name>A0A369QEZ7_9BACT</name>
<organism evidence="1 2">
    <name type="scientific">Adhaeribacter pallidiroseus</name>
    <dbReference type="NCBI Taxonomy" id="2072847"/>
    <lineage>
        <taxon>Bacteria</taxon>
        <taxon>Pseudomonadati</taxon>
        <taxon>Bacteroidota</taxon>
        <taxon>Cytophagia</taxon>
        <taxon>Cytophagales</taxon>
        <taxon>Hymenobacteraceae</taxon>
        <taxon>Adhaeribacter</taxon>
    </lineage>
</organism>
<evidence type="ECO:0000313" key="1">
    <source>
        <dbReference type="EMBL" id="RDC63284.1"/>
    </source>
</evidence>
<dbReference type="EMBL" id="QASA01000001">
    <property type="protein sequence ID" value="RDC63284.1"/>
    <property type="molecule type" value="Genomic_DNA"/>
</dbReference>
<dbReference type="OrthoDB" id="1408849at2"/>
<protein>
    <submittedName>
        <fullName evidence="1">Uncharacterized protein</fullName>
    </submittedName>
</protein>
<accession>A0A369QEZ7</accession>
<dbReference type="Proteomes" id="UP000253919">
    <property type="component" value="Unassembled WGS sequence"/>
</dbReference>
<comment type="caution">
    <text evidence="1">The sequence shown here is derived from an EMBL/GenBank/DDBJ whole genome shotgun (WGS) entry which is preliminary data.</text>
</comment>
<sequence>MADVIDFSALPDKLKAYSLSNSSSILTKLLIDGMSFLSYAQLLIGNDEISLTELVIGEVLQPGGKDDFNPKGGFKFKARIGKVRPCKVDLTFKQSDIDRIWKSYLGEIAKAAAKSSPYDLPFESFFMGKIVEKAQADLRLKAVYKGVHNPTGTAAADTMNGYLTILKAMITAGEVPAANIFAGAPITETNALEQFKGVKKLVAEEYRDQPLICLAAPSKIEAYMEDYQITHGSLPYNTEFKKSGIEGSNIRFIAEPSMAGSNRIIITPEVNIFWLANNLANVNSIIIEKEKRNIHVLMDFECAPEFGVGALVWTNDQE</sequence>
<dbReference type="RefSeq" id="WP_115372615.1">
    <property type="nucleotide sequence ID" value="NZ_QASA01000001.1"/>
</dbReference>
<proteinExistence type="predicted"/>
<gene>
    <name evidence="1" type="ORF">AHMF7616_01886</name>
</gene>
<evidence type="ECO:0000313" key="2">
    <source>
        <dbReference type="Proteomes" id="UP000253919"/>
    </source>
</evidence>